<organism evidence="1 2">
    <name type="scientific">Diphasiastrum complanatum</name>
    <name type="common">Issler's clubmoss</name>
    <name type="synonym">Lycopodium complanatum</name>
    <dbReference type="NCBI Taxonomy" id="34168"/>
    <lineage>
        <taxon>Eukaryota</taxon>
        <taxon>Viridiplantae</taxon>
        <taxon>Streptophyta</taxon>
        <taxon>Embryophyta</taxon>
        <taxon>Tracheophyta</taxon>
        <taxon>Lycopodiopsida</taxon>
        <taxon>Lycopodiales</taxon>
        <taxon>Lycopodiaceae</taxon>
        <taxon>Lycopodioideae</taxon>
        <taxon>Diphasiastrum</taxon>
    </lineage>
</organism>
<protein>
    <submittedName>
        <fullName evidence="1">Uncharacterized protein</fullName>
    </submittedName>
</protein>
<reference evidence="2" key="1">
    <citation type="journal article" date="2024" name="Proc. Natl. Acad. Sci. U.S.A.">
        <title>Extraordinary preservation of gene collinearity over three hundred million years revealed in homosporous lycophytes.</title>
        <authorList>
            <person name="Li C."/>
            <person name="Wickell D."/>
            <person name="Kuo L.Y."/>
            <person name="Chen X."/>
            <person name="Nie B."/>
            <person name="Liao X."/>
            <person name="Peng D."/>
            <person name="Ji J."/>
            <person name="Jenkins J."/>
            <person name="Williams M."/>
            <person name="Shu S."/>
            <person name="Plott C."/>
            <person name="Barry K."/>
            <person name="Rajasekar S."/>
            <person name="Grimwood J."/>
            <person name="Han X."/>
            <person name="Sun S."/>
            <person name="Hou Z."/>
            <person name="He W."/>
            <person name="Dai G."/>
            <person name="Sun C."/>
            <person name="Schmutz J."/>
            <person name="Leebens-Mack J.H."/>
            <person name="Li F.W."/>
            <person name="Wang L."/>
        </authorList>
    </citation>
    <scope>NUCLEOTIDE SEQUENCE [LARGE SCALE GENOMIC DNA]</scope>
    <source>
        <strain evidence="2">cv. PW_Plant_1</strain>
    </source>
</reference>
<keyword evidence="2" id="KW-1185">Reference proteome</keyword>
<evidence type="ECO:0000313" key="1">
    <source>
        <dbReference type="EMBL" id="KAJ7566972.1"/>
    </source>
</evidence>
<comment type="caution">
    <text evidence="1">The sequence shown here is derived from an EMBL/GenBank/DDBJ whole genome shotgun (WGS) entry which is preliminary data.</text>
</comment>
<dbReference type="Proteomes" id="UP001162992">
    <property type="component" value="Chromosome 2"/>
</dbReference>
<name>A0ACC2EKP9_DIPCM</name>
<gene>
    <name evidence="1" type="ORF">O6H91_02G126300</name>
</gene>
<dbReference type="EMBL" id="CM055093">
    <property type="protein sequence ID" value="KAJ7566972.1"/>
    <property type="molecule type" value="Genomic_DNA"/>
</dbReference>
<evidence type="ECO:0000313" key="2">
    <source>
        <dbReference type="Proteomes" id="UP001162992"/>
    </source>
</evidence>
<sequence length="317" mass="34854">MVMFGGTQLLASQVQSMHGLAWLSTAATVLAISYSPLLLGLSIARAVESGHSHGNAFGTTLASDTLSKIVGVLQAIGNICFSYTFAGVQIEIQDTLKPQPPENKLMRKVISVGILYTTLNYMAIASAGYAAYGNSTPANIVTAFGSFRHLSWLVDLTNILIVLQLIGAYQVLAQPIFAFAEDYASSCIFFCNTDSSNNKSKFPESTPVKSSRFNLYSFWISRAIWRALYVIFTTVIAMRVPYLNSVLGLVGAMVYWPTTIYFPLQMYIKQHHIQPLSSKWIALQLFIYALLIISCCCVGGSVQGMLQSWKSNKVFPF</sequence>
<accession>A0ACC2EKP9</accession>
<proteinExistence type="predicted"/>